<dbReference type="InterPro" id="IPR027383">
    <property type="entry name" value="Znf_put"/>
</dbReference>
<evidence type="ECO:0000256" key="1">
    <source>
        <dbReference type="ARBA" id="ARBA00023015"/>
    </source>
</evidence>
<feature type="region of interest" description="Disordered" evidence="3">
    <location>
        <begin position="63"/>
        <end position="85"/>
    </location>
</feature>
<protein>
    <submittedName>
        <fullName evidence="6">Anti-sigma factor</fullName>
    </submittedName>
</protein>
<keyword evidence="4" id="KW-0472">Membrane</keyword>
<dbReference type="EMBL" id="JAAATY010000026">
    <property type="protein sequence ID" value="NRN69286.1"/>
    <property type="molecule type" value="Genomic_DNA"/>
</dbReference>
<organism evidence="6 7">
    <name type="scientific">Kibdelosporangium persicum</name>
    <dbReference type="NCBI Taxonomy" id="2698649"/>
    <lineage>
        <taxon>Bacteria</taxon>
        <taxon>Bacillati</taxon>
        <taxon>Actinomycetota</taxon>
        <taxon>Actinomycetes</taxon>
        <taxon>Pseudonocardiales</taxon>
        <taxon>Pseudonocardiaceae</taxon>
        <taxon>Kibdelosporangium</taxon>
    </lineage>
</organism>
<keyword evidence="7" id="KW-1185">Reference proteome</keyword>
<dbReference type="Proteomes" id="UP000763557">
    <property type="component" value="Unassembled WGS sequence"/>
</dbReference>
<reference evidence="6 7" key="1">
    <citation type="submission" date="2020-01" db="EMBL/GenBank/DDBJ databases">
        <title>Kibdelosporangium persica a novel Actinomycetes from a hot desert in Iran.</title>
        <authorList>
            <person name="Safaei N."/>
            <person name="Zaburannyi N."/>
            <person name="Mueller R."/>
            <person name="Wink J."/>
        </authorList>
    </citation>
    <scope>NUCLEOTIDE SEQUENCE [LARGE SCALE GENOMIC DNA]</scope>
    <source>
        <strain evidence="6 7">4NS15</strain>
    </source>
</reference>
<gene>
    <name evidence="6" type="ORF">GC106_65430</name>
</gene>
<evidence type="ECO:0000256" key="3">
    <source>
        <dbReference type="SAM" id="MobiDB-lite"/>
    </source>
</evidence>
<feature type="compositionally biased region" description="Low complexity" evidence="3">
    <location>
        <begin position="68"/>
        <end position="78"/>
    </location>
</feature>
<dbReference type="RefSeq" id="WP_173139350.1">
    <property type="nucleotide sequence ID" value="NZ_CBCSGW010000027.1"/>
</dbReference>
<keyword evidence="4" id="KW-0812">Transmembrane</keyword>
<evidence type="ECO:0000259" key="5">
    <source>
        <dbReference type="Pfam" id="PF13490"/>
    </source>
</evidence>
<keyword evidence="4" id="KW-1133">Transmembrane helix</keyword>
<evidence type="ECO:0000256" key="4">
    <source>
        <dbReference type="SAM" id="Phobius"/>
    </source>
</evidence>
<feature type="domain" description="Putative zinc-finger" evidence="5">
    <location>
        <begin position="9"/>
        <end position="35"/>
    </location>
</feature>
<evidence type="ECO:0000256" key="2">
    <source>
        <dbReference type="ARBA" id="ARBA00023163"/>
    </source>
</evidence>
<comment type="caution">
    <text evidence="6">The sequence shown here is derived from an EMBL/GenBank/DDBJ whole genome shotgun (WGS) entry which is preliminary data.</text>
</comment>
<name>A0ABX2FEN9_9PSEU</name>
<sequence length="244" mass="26032">MTCRQTVSLGAYLLGALDPADRPAFERHLDECPICTAEMLRLAPLPGLLQRVTPEDFEAVQQMDRPGADPAGPDAAGPGPVPPELVTQLPVIEASPPVMEPEPQERAGWWRRRGVALAAAAAVVLLALGGVVMFRPAQDGGSTAIQVTWTATDPTTGVHGRVDLTGHPWGTEVKVSMQDVPAGRKICHLVVYSRDGRREEAGKWSADYYREVTAIPGSSSIKLTDIDRVEVVAAGGVLVGMQSR</sequence>
<keyword evidence="1" id="KW-0805">Transcription regulation</keyword>
<keyword evidence="2" id="KW-0804">Transcription</keyword>
<evidence type="ECO:0000313" key="7">
    <source>
        <dbReference type="Proteomes" id="UP000763557"/>
    </source>
</evidence>
<feature type="transmembrane region" description="Helical" evidence="4">
    <location>
        <begin position="114"/>
        <end position="134"/>
    </location>
</feature>
<dbReference type="Gene3D" id="1.10.10.1320">
    <property type="entry name" value="Anti-sigma factor, zinc-finger domain"/>
    <property type="match status" value="1"/>
</dbReference>
<accession>A0ABX2FEN9</accession>
<dbReference type="InterPro" id="IPR041916">
    <property type="entry name" value="Anti_sigma_zinc_sf"/>
</dbReference>
<dbReference type="Pfam" id="PF13490">
    <property type="entry name" value="zf-HC2"/>
    <property type="match status" value="1"/>
</dbReference>
<evidence type="ECO:0000313" key="6">
    <source>
        <dbReference type="EMBL" id="NRN69286.1"/>
    </source>
</evidence>
<proteinExistence type="predicted"/>